<reference evidence="1" key="1">
    <citation type="submission" date="2021-04" db="EMBL/GenBank/DDBJ databases">
        <title>First draft genome resource for Brassicaceae pathogens Fusarium oxysporum f. sp. raphani and Fusarium oxysporum f. sp. rapae.</title>
        <authorList>
            <person name="Asai S."/>
        </authorList>
    </citation>
    <scope>NUCLEOTIDE SEQUENCE</scope>
    <source>
        <strain evidence="1">Tf1208</strain>
    </source>
</reference>
<accession>A0A8J5TXK7</accession>
<comment type="caution">
    <text evidence="1">The sequence shown here is derived from an EMBL/GenBank/DDBJ whole genome shotgun (WGS) entry which is preliminary data.</text>
</comment>
<dbReference type="Proteomes" id="UP000694050">
    <property type="component" value="Unassembled WGS sequence"/>
</dbReference>
<name>A0A8J5TXK7_FUSOX</name>
<dbReference type="AlphaFoldDB" id="A0A8J5TXK7"/>
<protein>
    <submittedName>
        <fullName evidence="1">Uncharacterized protein</fullName>
    </submittedName>
</protein>
<dbReference type="EMBL" id="JAELUQ010000014">
    <property type="protein sequence ID" value="KAG7403866.1"/>
    <property type="molecule type" value="Genomic_DNA"/>
</dbReference>
<organism evidence="1 2">
    <name type="scientific">Fusarium oxysporum f. sp. rapae</name>
    <dbReference type="NCBI Taxonomy" id="485398"/>
    <lineage>
        <taxon>Eukaryota</taxon>
        <taxon>Fungi</taxon>
        <taxon>Dikarya</taxon>
        <taxon>Ascomycota</taxon>
        <taxon>Pezizomycotina</taxon>
        <taxon>Sordariomycetes</taxon>
        <taxon>Hypocreomycetidae</taxon>
        <taxon>Hypocreales</taxon>
        <taxon>Nectriaceae</taxon>
        <taxon>Fusarium</taxon>
        <taxon>Fusarium oxysporum species complex</taxon>
    </lineage>
</organism>
<sequence length="101" mass="11496">MLILRVLHRCHLIFREISFPISTLQVSPKQHHFLQHASTPVCRQQLNQSGLNESWLATQYLDLARPSVSPKMRLYVGDQNGLLPFKSTVQGRKKATATRCG</sequence>
<evidence type="ECO:0000313" key="2">
    <source>
        <dbReference type="Proteomes" id="UP000694050"/>
    </source>
</evidence>
<proteinExistence type="predicted"/>
<gene>
    <name evidence="1" type="ORF">Forpe1208_v016107</name>
</gene>
<evidence type="ECO:0000313" key="1">
    <source>
        <dbReference type="EMBL" id="KAG7403866.1"/>
    </source>
</evidence>